<feature type="region of interest" description="Disordered" evidence="2">
    <location>
        <begin position="313"/>
        <end position="435"/>
    </location>
</feature>
<dbReference type="Proteomes" id="UP000280501">
    <property type="component" value="Unassembled WGS sequence"/>
</dbReference>
<proteinExistence type="predicted"/>
<evidence type="ECO:0000313" key="4">
    <source>
        <dbReference type="EMBL" id="RPF22695.1"/>
    </source>
</evidence>
<dbReference type="InterPro" id="IPR012340">
    <property type="entry name" value="NA-bd_OB-fold"/>
</dbReference>
<sequence>MANGAVNISVPTGLHKVADEDEAREFARFLQVPNRAWPVVVISTPAGRPTPYVDPQRVLDDVAGLAEVVVIPTGDVSWAFSRGMPEYTQVYGGASRVYPTGLDWIHDLRRSPLHFAYSMADGPKVRDRLVSDALSAAVRAGLAGATEAGAGGPGAGAAEVRGTVQGVLGSRALIELDDGGQASIAEELTVPGVPLQRIFRRGMKVRGRHDAGRGTLDARTMLPDDATQRQAVKEAYGVGKVVVGKVESVTKAAVTIAVVPAVHVRVPRERVTGNALDALDDLFTPGEVVLARVTQAPGDAIMLRLDDVDESDEPVPALSLLDGGPPWLIPPDPSLQEPETGSGPIRIPTPAEVVNGRSGAGAAPPEPGRPDGAFPAGDAAGHPSGEAAGSGGTRRRPTPGDIAARIAGDAAAPLPAPPEAGRQGRAPRPGGSAVASKGAVRDLSLALDAEKAQVKRLENDLIDIKVEKRRAEVELDELRQYVADLRDQVDRRDHQLERSRAQLRAEKSKSAAYRRELGRDVEVTTERYFTDPAEQFRFEVTQTWVQIVPAGEKERWPLEEYVLGSRFLESLETVEGISRDKVLRTVVHVVTGRAPEMNGLQVHPLRSGLGGDDPQRVRDDGATCWRVSLQVNTPSARRMHYWRLPGGAYELSRVVLHDDMEP</sequence>
<dbReference type="InterPro" id="IPR003029">
    <property type="entry name" value="S1_domain"/>
</dbReference>
<dbReference type="AlphaFoldDB" id="A0A3N4ZP24"/>
<keyword evidence="1" id="KW-0175">Coiled coil</keyword>
<protein>
    <recommendedName>
        <fullName evidence="3">S1 motif domain-containing protein</fullName>
    </recommendedName>
</protein>
<feature type="domain" description="S1 motif" evidence="3">
    <location>
        <begin position="239"/>
        <end position="306"/>
    </location>
</feature>
<evidence type="ECO:0000259" key="3">
    <source>
        <dbReference type="PROSITE" id="PS50126"/>
    </source>
</evidence>
<evidence type="ECO:0000256" key="1">
    <source>
        <dbReference type="SAM" id="Coils"/>
    </source>
</evidence>
<keyword evidence="5" id="KW-1185">Reference proteome</keyword>
<evidence type="ECO:0000313" key="5">
    <source>
        <dbReference type="Proteomes" id="UP000280501"/>
    </source>
</evidence>
<evidence type="ECO:0000256" key="2">
    <source>
        <dbReference type="SAM" id="MobiDB-lite"/>
    </source>
</evidence>
<reference evidence="4 5" key="1">
    <citation type="submission" date="2018-11" db="EMBL/GenBank/DDBJ databases">
        <title>Sequencing the genomes of 1000 actinobacteria strains.</title>
        <authorList>
            <person name="Klenk H.-P."/>
        </authorList>
    </citation>
    <scope>NUCLEOTIDE SEQUENCE [LARGE SCALE GENOMIC DNA]</scope>
    <source>
        <strain evidence="4 5">DSM 15700</strain>
    </source>
</reference>
<dbReference type="EMBL" id="RKQZ01000001">
    <property type="protein sequence ID" value="RPF22695.1"/>
    <property type="molecule type" value="Genomic_DNA"/>
</dbReference>
<gene>
    <name evidence="4" type="ORF">EDD34_3366</name>
</gene>
<dbReference type="PROSITE" id="PS50126">
    <property type="entry name" value="S1"/>
    <property type="match status" value="1"/>
</dbReference>
<organism evidence="4 5">
    <name type="scientific">Myceligenerans xiligouense</name>
    <dbReference type="NCBI Taxonomy" id="253184"/>
    <lineage>
        <taxon>Bacteria</taxon>
        <taxon>Bacillati</taxon>
        <taxon>Actinomycetota</taxon>
        <taxon>Actinomycetes</taxon>
        <taxon>Micrococcales</taxon>
        <taxon>Promicromonosporaceae</taxon>
        <taxon>Myceligenerans</taxon>
    </lineage>
</organism>
<dbReference type="RefSeq" id="WP_123815572.1">
    <property type="nucleotide sequence ID" value="NZ_RKQZ01000001.1"/>
</dbReference>
<feature type="compositionally biased region" description="Low complexity" evidence="2">
    <location>
        <begin position="399"/>
        <end position="433"/>
    </location>
</feature>
<feature type="compositionally biased region" description="Low complexity" evidence="2">
    <location>
        <begin position="370"/>
        <end position="383"/>
    </location>
</feature>
<name>A0A3N4ZP24_9MICO</name>
<dbReference type="SUPFAM" id="SSF50249">
    <property type="entry name" value="Nucleic acid-binding proteins"/>
    <property type="match status" value="1"/>
</dbReference>
<dbReference type="GO" id="GO:0003676">
    <property type="term" value="F:nucleic acid binding"/>
    <property type="evidence" value="ECO:0007669"/>
    <property type="project" value="InterPro"/>
</dbReference>
<dbReference type="OrthoDB" id="8452205at2"/>
<comment type="caution">
    <text evidence="4">The sequence shown here is derived from an EMBL/GenBank/DDBJ whole genome shotgun (WGS) entry which is preliminary data.</text>
</comment>
<accession>A0A3N4ZP24</accession>
<feature type="coiled-coil region" evidence="1">
    <location>
        <begin position="440"/>
        <end position="516"/>
    </location>
</feature>